<keyword evidence="3" id="KW-1185">Reference proteome</keyword>
<dbReference type="Gene3D" id="1.10.510.10">
    <property type="entry name" value="Transferase(Phosphotransferase) domain 1"/>
    <property type="match status" value="1"/>
</dbReference>
<dbReference type="CDD" id="cd04791">
    <property type="entry name" value="LanC_SerThrkinase"/>
    <property type="match status" value="1"/>
</dbReference>
<dbReference type="InterPro" id="IPR011009">
    <property type="entry name" value="Kinase-like_dom_sf"/>
</dbReference>
<name>A0ABX2FFL9_9PSEU</name>
<reference evidence="2 3" key="1">
    <citation type="submission" date="2020-01" db="EMBL/GenBank/DDBJ databases">
        <title>Kibdelosporangium persica a novel Actinomycetes from a hot desert in Iran.</title>
        <authorList>
            <person name="Safaei N."/>
            <person name="Zaburannyi N."/>
            <person name="Mueller R."/>
            <person name="Wink J."/>
        </authorList>
    </citation>
    <scope>NUCLEOTIDE SEQUENCE [LARGE SCALE GENOMIC DNA]</scope>
    <source>
        <strain evidence="2 3">4NS15</strain>
    </source>
</reference>
<dbReference type="SUPFAM" id="SSF158745">
    <property type="entry name" value="LanC-like"/>
    <property type="match status" value="1"/>
</dbReference>
<evidence type="ECO:0000313" key="2">
    <source>
        <dbReference type="EMBL" id="NRN70087.1"/>
    </source>
</evidence>
<evidence type="ECO:0000259" key="1">
    <source>
        <dbReference type="PROSITE" id="PS50011"/>
    </source>
</evidence>
<gene>
    <name evidence="2" type="ORF">GC106_73520</name>
</gene>
<dbReference type="EMBL" id="JAAATY010000034">
    <property type="protein sequence ID" value="NRN70087.1"/>
    <property type="molecule type" value="Genomic_DNA"/>
</dbReference>
<dbReference type="InterPro" id="IPR057929">
    <property type="entry name" value="RamC_N"/>
</dbReference>
<dbReference type="SMART" id="SM00220">
    <property type="entry name" value="S_TKc"/>
    <property type="match status" value="1"/>
</dbReference>
<comment type="caution">
    <text evidence="2">The sequence shown here is derived from an EMBL/GenBank/DDBJ whole genome shotgun (WGS) entry which is preliminary data.</text>
</comment>
<dbReference type="PROSITE" id="PS50011">
    <property type="entry name" value="PROTEIN_KINASE_DOM"/>
    <property type="match status" value="1"/>
</dbReference>
<dbReference type="SMART" id="SM01260">
    <property type="entry name" value="LANC_like"/>
    <property type="match status" value="1"/>
</dbReference>
<feature type="domain" description="Protein kinase" evidence="1">
    <location>
        <begin position="241"/>
        <end position="500"/>
    </location>
</feature>
<dbReference type="InterPro" id="IPR007822">
    <property type="entry name" value="LANC-like"/>
</dbReference>
<dbReference type="PRINTS" id="PR01955">
    <property type="entry name" value="LANCFRANKIA"/>
</dbReference>
<dbReference type="InterPro" id="IPR053524">
    <property type="entry name" value="Aerial_hyphae_peptide-synth"/>
</dbReference>
<dbReference type="Proteomes" id="UP000763557">
    <property type="component" value="Unassembled WGS sequence"/>
</dbReference>
<dbReference type="NCBIfam" id="NF038151">
    <property type="entry name" value="lanthi_synth_III"/>
    <property type="match status" value="1"/>
</dbReference>
<evidence type="ECO:0000313" key="3">
    <source>
        <dbReference type="Proteomes" id="UP000763557"/>
    </source>
</evidence>
<dbReference type="Pfam" id="PF01636">
    <property type="entry name" value="APH"/>
    <property type="match status" value="1"/>
</dbReference>
<dbReference type="SUPFAM" id="SSF56112">
    <property type="entry name" value="Protein kinase-like (PK-like)"/>
    <property type="match status" value="1"/>
</dbReference>
<dbReference type="InterPro" id="IPR000719">
    <property type="entry name" value="Prot_kinase_dom"/>
</dbReference>
<sequence length="883" mass="96950">MRKLIPTWGAGRNFDGEALAGMDLRYEAFCFADRYFYDADGYGTETGESWVSTLSGCSSGWRRLDRGDWHVCLPDGVDLPMQGWKVHVAATGADVVKVLETVRPYCVTARLPFKFLRSPRIYTNRNAKYADRSVSGKLITIYPPGDVELKRVLEDLSSALTDVSGPYIPGDLRYGDGPLYVRFGGFVERVITDSQGALIPALERPDGEIVAEPAGLPDWVEVPGFLKPHLHAQQPGDGARYQVMKVFQQTNAGGVYLANRRSDGRQFVLKEARPHTGLDPDGADAVTRLDREARTLIRLAGVPGVPELQGRIRAAGNEVLLLSPMPGVPISRWLARNYPLTQRDLTKSDRTRYVERVLALLGRVERILADVHRRGLVHGDLNDRNILVDDDDSVSLVDFELTFPAVDRRRPSGGTPGFSAPADRSGFEVDRYAFAVLRLWMFLPLTMVLDLEPDKLPDFVRQVRKKFDLPLGYLEEVLAELRPRAARSARRRTALDQPEINWQAVRKSIADGVLSSATPHREDRLFPGDIQQFATGGTGFGHGAAGVLHALDVSGFGRFPAYERWLVDAVRREPPTTAGFWDGAHGVIHVLDNFGYHDEADELIEKVEPQLSSITSHGLRNGLAGIGLNLLHLAANRQDAGHLWHAIEIGGRLTEMQEQSLLPARGRAGLMHGWSGPALLFLRLFERTRDRAWLDYADLAIRRDLLECARTPDGSLQVRDRQNTLPYLEVGSAGIAIAMEELLTAWPGASVATELPRLRRALLAEFVIQPGLMLGRAGLIGALAAGLRRDPDPLASRALDQHLEWLALHAVPYQGHVAFPGTHLFRLSMDVATGSAGVLLALASALDGVQLLPFLSDNTALAVFGLAGVSTGRSVRVGPGGRA</sequence>
<dbReference type="InterPro" id="IPR002575">
    <property type="entry name" value="Aminoglycoside_PTrfase"/>
</dbReference>
<dbReference type="Pfam" id="PF25816">
    <property type="entry name" value="RamC_N"/>
    <property type="match status" value="1"/>
</dbReference>
<organism evidence="2 3">
    <name type="scientific">Kibdelosporangium persicum</name>
    <dbReference type="NCBI Taxonomy" id="2698649"/>
    <lineage>
        <taxon>Bacteria</taxon>
        <taxon>Bacillati</taxon>
        <taxon>Actinomycetota</taxon>
        <taxon>Actinomycetes</taxon>
        <taxon>Pseudonocardiales</taxon>
        <taxon>Pseudonocardiaceae</taxon>
        <taxon>Kibdelosporangium</taxon>
    </lineage>
</organism>
<protein>
    <submittedName>
        <fullName evidence="2">Lanthionine biosynthesis protein LanL</fullName>
    </submittedName>
</protein>
<proteinExistence type="predicted"/>
<accession>A0ABX2FFL9</accession>
<dbReference type="InterPro" id="IPR058053">
    <property type="entry name" value="RamC_C"/>
</dbReference>
<dbReference type="Gene3D" id="1.50.10.20">
    <property type="match status" value="1"/>
</dbReference>